<gene>
    <name evidence="3" type="ORF">PILCRDRAFT_329</name>
</gene>
<dbReference type="OrthoDB" id="408631at2759"/>
<keyword evidence="4" id="KW-1185">Reference proteome</keyword>
<sequence length="168" mass="17880">MGIFSSVVTLCSISVSVSSSPIRDSGILLESCYVPGPVVDLGYAKYQGSTDLSTNITSFLIIRYAAPPIGSLRFQALRAPAHTSIIQNATSLPPPCYQANGGSPPTNPFVQNVILPAQQQNLPVTCAHASKVDIRYDWIGAGSMLQHVVAHPGRTDPPLFRAAMTMLI</sequence>
<dbReference type="AlphaFoldDB" id="A0A0C3C099"/>
<dbReference type="Gene3D" id="3.40.50.1820">
    <property type="entry name" value="alpha/beta hydrolase"/>
    <property type="match status" value="1"/>
</dbReference>
<proteinExistence type="predicted"/>
<protein>
    <recommendedName>
        <fullName evidence="2">Carboxylesterase type B domain-containing protein</fullName>
    </recommendedName>
</protein>
<dbReference type="InterPro" id="IPR029058">
    <property type="entry name" value="AB_hydrolase_fold"/>
</dbReference>
<dbReference type="EMBL" id="KN832970">
    <property type="protein sequence ID" value="KIM92253.1"/>
    <property type="molecule type" value="Genomic_DNA"/>
</dbReference>
<evidence type="ECO:0000313" key="4">
    <source>
        <dbReference type="Proteomes" id="UP000054166"/>
    </source>
</evidence>
<accession>A0A0C3C099</accession>
<keyword evidence="1" id="KW-0732">Signal</keyword>
<dbReference type="STRING" id="765440.A0A0C3C099"/>
<evidence type="ECO:0000259" key="2">
    <source>
        <dbReference type="Pfam" id="PF00135"/>
    </source>
</evidence>
<dbReference type="Proteomes" id="UP000054166">
    <property type="component" value="Unassembled WGS sequence"/>
</dbReference>
<feature type="domain" description="Carboxylesterase type B" evidence="2">
    <location>
        <begin position="39"/>
        <end position="105"/>
    </location>
</feature>
<dbReference type="Pfam" id="PF00135">
    <property type="entry name" value="COesterase"/>
    <property type="match status" value="1"/>
</dbReference>
<evidence type="ECO:0000256" key="1">
    <source>
        <dbReference type="SAM" id="SignalP"/>
    </source>
</evidence>
<reference evidence="3 4" key="1">
    <citation type="submission" date="2014-04" db="EMBL/GenBank/DDBJ databases">
        <authorList>
            <consortium name="DOE Joint Genome Institute"/>
            <person name="Kuo A."/>
            <person name="Tarkka M."/>
            <person name="Buscot F."/>
            <person name="Kohler A."/>
            <person name="Nagy L.G."/>
            <person name="Floudas D."/>
            <person name="Copeland A."/>
            <person name="Barry K.W."/>
            <person name="Cichocki N."/>
            <person name="Veneault-Fourrey C."/>
            <person name="LaButti K."/>
            <person name="Lindquist E.A."/>
            <person name="Lipzen A."/>
            <person name="Lundell T."/>
            <person name="Morin E."/>
            <person name="Murat C."/>
            <person name="Sun H."/>
            <person name="Tunlid A."/>
            <person name="Henrissat B."/>
            <person name="Grigoriev I.V."/>
            <person name="Hibbett D.S."/>
            <person name="Martin F."/>
            <person name="Nordberg H.P."/>
            <person name="Cantor M.N."/>
            <person name="Hua S.X."/>
        </authorList>
    </citation>
    <scope>NUCLEOTIDE SEQUENCE [LARGE SCALE GENOMIC DNA]</scope>
    <source>
        <strain evidence="3 4">F 1598</strain>
    </source>
</reference>
<feature type="chain" id="PRO_5002162169" description="Carboxylesterase type B domain-containing protein" evidence="1">
    <location>
        <begin position="20"/>
        <end position="168"/>
    </location>
</feature>
<dbReference type="InterPro" id="IPR002018">
    <property type="entry name" value="CarbesteraseB"/>
</dbReference>
<dbReference type="SUPFAM" id="SSF53474">
    <property type="entry name" value="alpha/beta-Hydrolases"/>
    <property type="match status" value="1"/>
</dbReference>
<reference evidence="4" key="2">
    <citation type="submission" date="2015-01" db="EMBL/GenBank/DDBJ databases">
        <title>Evolutionary Origins and Diversification of the Mycorrhizal Mutualists.</title>
        <authorList>
            <consortium name="DOE Joint Genome Institute"/>
            <consortium name="Mycorrhizal Genomics Consortium"/>
            <person name="Kohler A."/>
            <person name="Kuo A."/>
            <person name="Nagy L.G."/>
            <person name="Floudas D."/>
            <person name="Copeland A."/>
            <person name="Barry K.W."/>
            <person name="Cichocki N."/>
            <person name="Veneault-Fourrey C."/>
            <person name="LaButti K."/>
            <person name="Lindquist E.A."/>
            <person name="Lipzen A."/>
            <person name="Lundell T."/>
            <person name="Morin E."/>
            <person name="Murat C."/>
            <person name="Riley R."/>
            <person name="Ohm R."/>
            <person name="Sun H."/>
            <person name="Tunlid A."/>
            <person name="Henrissat B."/>
            <person name="Grigoriev I.V."/>
            <person name="Hibbett D.S."/>
            <person name="Martin F."/>
        </authorList>
    </citation>
    <scope>NUCLEOTIDE SEQUENCE [LARGE SCALE GENOMIC DNA]</scope>
    <source>
        <strain evidence="4">F 1598</strain>
    </source>
</reference>
<feature type="signal peptide" evidence="1">
    <location>
        <begin position="1"/>
        <end position="19"/>
    </location>
</feature>
<dbReference type="InParanoid" id="A0A0C3C099"/>
<dbReference type="HOGENOM" id="CLU_1587123_0_0_1"/>
<organism evidence="3 4">
    <name type="scientific">Piloderma croceum (strain F 1598)</name>
    <dbReference type="NCBI Taxonomy" id="765440"/>
    <lineage>
        <taxon>Eukaryota</taxon>
        <taxon>Fungi</taxon>
        <taxon>Dikarya</taxon>
        <taxon>Basidiomycota</taxon>
        <taxon>Agaricomycotina</taxon>
        <taxon>Agaricomycetes</taxon>
        <taxon>Agaricomycetidae</taxon>
        <taxon>Atheliales</taxon>
        <taxon>Atheliaceae</taxon>
        <taxon>Piloderma</taxon>
    </lineage>
</organism>
<name>A0A0C3C099_PILCF</name>
<evidence type="ECO:0000313" key="3">
    <source>
        <dbReference type="EMBL" id="KIM92253.1"/>
    </source>
</evidence>